<keyword evidence="3" id="KW-1185">Reference proteome</keyword>
<evidence type="ECO:0000313" key="3">
    <source>
        <dbReference type="Proteomes" id="UP000317369"/>
    </source>
</evidence>
<dbReference type="KEGG" id="pcor:KS4_11560"/>
<gene>
    <name evidence="2" type="ORF">KS4_11560</name>
</gene>
<name>A0A517YSB9_9BACT</name>
<dbReference type="Proteomes" id="UP000317369">
    <property type="component" value="Chromosome"/>
</dbReference>
<dbReference type="AlphaFoldDB" id="A0A517YSB9"/>
<dbReference type="RefSeq" id="WP_145075717.1">
    <property type="nucleotide sequence ID" value="NZ_CP036425.1"/>
</dbReference>
<evidence type="ECO:0008006" key="4">
    <source>
        <dbReference type="Google" id="ProtNLM"/>
    </source>
</evidence>
<dbReference type="EMBL" id="CP036425">
    <property type="protein sequence ID" value="QDU33114.1"/>
    <property type="molecule type" value="Genomic_DNA"/>
</dbReference>
<proteinExistence type="predicted"/>
<keyword evidence="1" id="KW-0472">Membrane</keyword>
<evidence type="ECO:0000256" key="1">
    <source>
        <dbReference type="SAM" id="Phobius"/>
    </source>
</evidence>
<feature type="transmembrane region" description="Helical" evidence="1">
    <location>
        <begin position="57"/>
        <end position="80"/>
    </location>
</feature>
<feature type="transmembrane region" description="Helical" evidence="1">
    <location>
        <begin position="12"/>
        <end position="37"/>
    </location>
</feature>
<accession>A0A517YSB9</accession>
<evidence type="ECO:0000313" key="2">
    <source>
        <dbReference type="EMBL" id="QDU33114.1"/>
    </source>
</evidence>
<organism evidence="2 3">
    <name type="scientific">Poriferisphaera corsica</name>
    <dbReference type="NCBI Taxonomy" id="2528020"/>
    <lineage>
        <taxon>Bacteria</taxon>
        <taxon>Pseudomonadati</taxon>
        <taxon>Planctomycetota</taxon>
        <taxon>Phycisphaerae</taxon>
        <taxon>Phycisphaerales</taxon>
        <taxon>Phycisphaeraceae</taxon>
        <taxon>Poriferisphaera</taxon>
    </lineage>
</organism>
<keyword evidence="1" id="KW-0812">Transmembrane</keyword>
<keyword evidence="1" id="KW-1133">Transmembrane helix</keyword>
<sequence>MPTAYRIPRYLRLIILIYLSKLLGSAMIISGIVTLFAPPYAGVYSGERTPTITNTETLIIMFSITMLVGGLITYGLSYAFRAICDTAINSWYTRTNVEQSQFNRETSEA</sequence>
<protein>
    <recommendedName>
        <fullName evidence="4">Integral membrane protein</fullName>
    </recommendedName>
</protein>
<reference evidence="2 3" key="1">
    <citation type="submission" date="2019-02" db="EMBL/GenBank/DDBJ databases">
        <title>Deep-cultivation of Planctomycetes and their phenomic and genomic characterization uncovers novel biology.</title>
        <authorList>
            <person name="Wiegand S."/>
            <person name="Jogler M."/>
            <person name="Boedeker C."/>
            <person name="Pinto D."/>
            <person name="Vollmers J."/>
            <person name="Rivas-Marin E."/>
            <person name="Kohn T."/>
            <person name="Peeters S.H."/>
            <person name="Heuer A."/>
            <person name="Rast P."/>
            <person name="Oberbeckmann S."/>
            <person name="Bunk B."/>
            <person name="Jeske O."/>
            <person name="Meyerdierks A."/>
            <person name="Storesund J.E."/>
            <person name="Kallscheuer N."/>
            <person name="Luecker S."/>
            <person name="Lage O.M."/>
            <person name="Pohl T."/>
            <person name="Merkel B.J."/>
            <person name="Hornburger P."/>
            <person name="Mueller R.-W."/>
            <person name="Bruemmer F."/>
            <person name="Labrenz M."/>
            <person name="Spormann A.M."/>
            <person name="Op den Camp H."/>
            <person name="Overmann J."/>
            <person name="Amann R."/>
            <person name="Jetten M.S.M."/>
            <person name="Mascher T."/>
            <person name="Medema M.H."/>
            <person name="Devos D.P."/>
            <person name="Kaster A.-K."/>
            <person name="Ovreas L."/>
            <person name="Rohde M."/>
            <person name="Galperin M.Y."/>
            <person name="Jogler C."/>
        </authorList>
    </citation>
    <scope>NUCLEOTIDE SEQUENCE [LARGE SCALE GENOMIC DNA]</scope>
    <source>
        <strain evidence="2 3">KS4</strain>
    </source>
</reference>